<protein>
    <submittedName>
        <fullName evidence="2">Uncharacterized protein</fullName>
    </submittedName>
</protein>
<organism evidence="2 3">
    <name type="scientific">Lunasporangiospora selenospora</name>
    <dbReference type="NCBI Taxonomy" id="979761"/>
    <lineage>
        <taxon>Eukaryota</taxon>
        <taxon>Fungi</taxon>
        <taxon>Fungi incertae sedis</taxon>
        <taxon>Mucoromycota</taxon>
        <taxon>Mortierellomycotina</taxon>
        <taxon>Mortierellomycetes</taxon>
        <taxon>Mortierellales</taxon>
        <taxon>Mortierellaceae</taxon>
        <taxon>Lunasporangiospora</taxon>
    </lineage>
</organism>
<evidence type="ECO:0000313" key="2">
    <source>
        <dbReference type="EMBL" id="KAF9574959.1"/>
    </source>
</evidence>
<sequence length="317" mass="33641">SSSGDFSGNKDVIRIAYIPSMISESPITIPEPTTQPGTVQRTPLSSLQAQDRNKHDSVASIVDEAVVMGVSTTATPQVMKLNTIKATQSDLIQRSNTLHSSNSIKRSNSKRLLDTKAKSSGNGHSRSNTKNPSPLGSSTGDRSDSDSDQEDMTSMSQATRTRRPSAGSTTIHSVGSHDDNPFMSKDELSSSPGTPETPGTSRKLSSRSSNPFLLPSEPISVSTSRPSSTFSYSPSTSSPSSLYASIPIALVPSDPNSPISDLPEVNLRPWASGGPSSALRDSTFSTMSDSRSSTRGDGEEIMIFWGGQHRDSKASNM</sequence>
<feature type="compositionally biased region" description="Polar residues" evidence="1">
    <location>
        <begin position="118"/>
        <end position="135"/>
    </location>
</feature>
<feature type="region of interest" description="Disordered" evidence="1">
    <location>
        <begin position="95"/>
        <end position="242"/>
    </location>
</feature>
<dbReference type="OrthoDB" id="2443325at2759"/>
<feature type="compositionally biased region" description="Polar residues" evidence="1">
    <location>
        <begin position="26"/>
        <end position="50"/>
    </location>
</feature>
<reference evidence="2" key="1">
    <citation type="journal article" date="2020" name="Fungal Divers.">
        <title>Resolving the Mortierellaceae phylogeny through synthesis of multi-gene phylogenetics and phylogenomics.</title>
        <authorList>
            <person name="Vandepol N."/>
            <person name="Liber J."/>
            <person name="Desiro A."/>
            <person name="Na H."/>
            <person name="Kennedy M."/>
            <person name="Barry K."/>
            <person name="Grigoriev I.V."/>
            <person name="Miller A.N."/>
            <person name="O'Donnell K."/>
            <person name="Stajich J.E."/>
            <person name="Bonito G."/>
        </authorList>
    </citation>
    <scope>NUCLEOTIDE SEQUENCE</scope>
    <source>
        <strain evidence="2">KOD1015</strain>
    </source>
</reference>
<gene>
    <name evidence="2" type="ORF">BGW38_008266</name>
</gene>
<accession>A0A9P6K9R8</accession>
<keyword evidence="3" id="KW-1185">Reference proteome</keyword>
<feature type="compositionally biased region" description="Low complexity" evidence="1">
    <location>
        <begin position="216"/>
        <end position="241"/>
    </location>
</feature>
<proteinExistence type="predicted"/>
<dbReference type="AlphaFoldDB" id="A0A9P6K9R8"/>
<dbReference type="Proteomes" id="UP000780801">
    <property type="component" value="Unassembled WGS sequence"/>
</dbReference>
<comment type="caution">
    <text evidence="2">The sequence shown here is derived from an EMBL/GenBank/DDBJ whole genome shotgun (WGS) entry which is preliminary data.</text>
</comment>
<feature type="non-terminal residue" evidence="2">
    <location>
        <position position="317"/>
    </location>
</feature>
<evidence type="ECO:0000256" key="1">
    <source>
        <dbReference type="SAM" id="MobiDB-lite"/>
    </source>
</evidence>
<feature type="region of interest" description="Disordered" evidence="1">
    <location>
        <begin position="272"/>
        <end position="300"/>
    </location>
</feature>
<feature type="compositionally biased region" description="Low complexity" evidence="1">
    <location>
        <begin position="280"/>
        <end position="291"/>
    </location>
</feature>
<evidence type="ECO:0000313" key="3">
    <source>
        <dbReference type="Proteomes" id="UP000780801"/>
    </source>
</evidence>
<feature type="compositionally biased region" description="Basic and acidic residues" evidence="1">
    <location>
        <begin position="175"/>
        <end position="188"/>
    </location>
</feature>
<dbReference type="EMBL" id="JAABOA010005647">
    <property type="protein sequence ID" value="KAF9574959.1"/>
    <property type="molecule type" value="Genomic_DNA"/>
</dbReference>
<feature type="region of interest" description="Disordered" evidence="1">
    <location>
        <begin position="26"/>
        <end position="56"/>
    </location>
</feature>
<name>A0A9P6K9R8_9FUNG</name>
<feature type="compositionally biased region" description="Polar residues" evidence="1">
    <location>
        <begin position="189"/>
        <end position="211"/>
    </location>
</feature>